<reference evidence="1" key="2">
    <citation type="journal article" date="2015" name="Data Brief">
        <title>Shoot transcriptome of the giant reed, Arundo donax.</title>
        <authorList>
            <person name="Barrero R.A."/>
            <person name="Guerrero F.D."/>
            <person name="Moolhuijzen P."/>
            <person name="Goolsby J.A."/>
            <person name="Tidwell J."/>
            <person name="Bellgard S.E."/>
            <person name="Bellgard M.I."/>
        </authorList>
    </citation>
    <scope>NUCLEOTIDE SEQUENCE</scope>
    <source>
        <tissue evidence="1">Shoot tissue taken approximately 20 cm above the soil surface</tissue>
    </source>
</reference>
<dbReference type="AlphaFoldDB" id="A0A0A9BPH8"/>
<proteinExistence type="predicted"/>
<evidence type="ECO:0000313" key="1">
    <source>
        <dbReference type="EMBL" id="JAD65281.1"/>
    </source>
</evidence>
<accession>A0A0A9BPH8</accession>
<name>A0A0A9BPH8_ARUDO</name>
<reference evidence="1" key="1">
    <citation type="submission" date="2014-09" db="EMBL/GenBank/DDBJ databases">
        <authorList>
            <person name="Magalhaes I.L.F."/>
            <person name="Oliveira U."/>
            <person name="Santos F.R."/>
            <person name="Vidigal T.H.D.A."/>
            <person name="Brescovit A.D."/>
            <person name="Santos A.J."/>
        </authorList>
    </citation>
    <scope>NUCLEOTIDE SEQUENCE</scope>
    <source>
        <tissue evidence="1">Shoot tissue taken approximately 20 cm above the soil surface</tissue>
    </source>
</reference>
<organism evidence="1">
    <name type="scientific">Arundo donax</name>
    <name type="common">Giant reed</name>
    <name type="synonym">Donax arundinaceus</name>
    <dbReference type="NCBI Taxonomy" id="35708"/>
    <lineage>
        <taxon>Eukaryota</taxon>
        <taxon>Viridiplantae</taxon>
        <taxon>Streptophyta</taxon>
        <taxon>Embryophyta</taxon>
        <taxon>Tracheophyta</taxon>
        <taxon>Spermatophyta</taxon>
        <taxon>Magnoliopsida</taxon>
        <taxon>Liliopsida</taxon>
        <taxon>Poales</taxon>
        <taxon>Poaceae</taxon>
        <taxon>PACMAD clade</taxon>
        <taxon>Arundinoideae</taxon>
        <taxon>Arundineae</taxon>
        <taxon>Arundo</taxon>
    </lineage>
</organism>
<protein>
    <submittedName>
        <fullName evidence="1">Uncharacterized protein</fullName>
    </submittedName>
</protein>
<dbReference type="EMBL" id="GBRH01232614">
    <property type="protein sequence ID" value="JAD65281.1"/>
    <property type="molecule type" value="Transcribed_RNA"/>
</dbReference>
<sequence length="39" mass="4511">MLSHDVSIENSCQYTTSELLYASHFIDLIVLHLEFTNIL</sequence>